<evidence type="ECO:0000313" key="1">
    <source>
        <dbReference type="EMBL" id="CEG41214.1"/>
    </source>
</evidence>
<organism evidence="1 2">
    <name type="scientific">Plasmopara halstedii</name>
    <name type="common">Downy mildew of sunflower</name>
    <dbReference type="NCBI Taxonomy" id="4781"/>
    <lineage>
        <taxon>Eukaryota</taxon>
        <taxon>Sar</taxon>
        <taxon>Stramenopiles</taxon>
        <taxon>Oomycota</taxon>
        <taxon>Peronosporomycetes</taxon>
        <taxon>Peronosporales</taxon>
        <taxon>Peronosporaceae</taxon>
        <taxon>Plasmopara</taxon>
    </lineage>
</organism>
<keyword evidence="2" id="KW-1185">Reference proteome</keyword>
<dbReference type="GeneID" id="36406631"/>
<name>A0A0P1AJ06_PLAHL</name>
<dbReference type="Proteomes" id="UP000054928">
    <property type="component" value="Unassembled WGS sequence"/>
</dbReference>
<dbReference type="EMBL" id="CCYD01000553">
    <property type="protein sequence ID" value="CEG41214.1"/>
    <property type="molecule type" value="Genomic_DNA"/>
</dbReference>
<accession>A0A0P1AJ06</accession>
<reference evidence="2" key="1">
    <citation type="submission" date="2014-09" db="EMBL/GenBank/DDBJ databases">
        <authorList>
            <person name="Sharma Rahul"/>
            <person name="Thines Marco"/>
        </authorList>
    </citation>
    <scope>NUCLEOTIDE SEQUENCE [LARGE SCALE GENOMIC DNA]</scope>
</reference>
<dbReference type="AlphaFoldDB" id="A0A0P1AJ06"/>
<dbReference type="RefSeq" id="XP_024577583.1">
    <property type="nucleotide sequence ID" value="XM_024726958.1"/>
</dbReference>
<sequence>MIRNNKETNWRLRMLFQDSDELARAAIATTSSVAITIREYASFELRSAAKILVANRRTISLTIIYGTPSPNPL</sequence>
<evidence type="ECO:0000313" key="2">
    <source>
        <dbReference type="Proteomes" id="UP000054928"/>
    </source>
</evidence>
<proteinExistence type="predicted"/>
<protein>
    <submittedName>
        <fullName evidence="1">Uncharacterized protein</fullName>
    </submittedName>
</protein>